<dbReference type="Pfam" id="PF00611">
    <property type="entry name" value="FCH"/>
    <property type="match status" value="1"/>
</dbReference>
<dbReference type="Ensembl" id="ENSGAGT00000034125.1">
    <property type="protein sequence ID" value="ENSGAGP00000030054.1"/>
    <property type="gene ID" value="ENSGAGG00000021677.1"/>
</dbReference>
<dbReference type="InterPro" id="IPR057870">
    <property type="entry name" value="HR1_TOCA"/>
</dbReference>
<evidence type="ECO:0000256" key="7">
    <source>
        <dbReference type="ARBA" id="ARBA00022490"/>
    </source>
</evidence>
<reference evidence="20" key="2">
    <citation type="submission" date="2025-08" db="UniProtKB">
        <authorList>
            <consortium name="Ensembl"/>
        </authorList>
    </citation>
    <scope>IDENTIFICATION</scope>
</reference>
<dbReference type="InterPro" id="IPR036028">
    <property type="entry name" value="SH3-like_dom_sf"/>
</dbReference>
<dbReference type="PANTHER" id="PTHR15735">
    <property type="entry name" value="FCH AND DOUBLE SH3 DOMAINS PROTEIN"/>
    <property type="match status" value="1"/>
</dbReference>
<evidence type="ECO:0000256" key="5">
    <source>
        <dbReference type="ARBA" id="ARBA00022443"/>
    </source>
</evidence>
<dbReference type="GO" id="GO:0007165">
    <property type="term" value="P:signal transduction"/>
    <property type="evidence" value="ECO:0007669"/>
    <property type="project" value="InterPro"/>
</dbReference>
<dbReference type="Gene3D" id="1.20.1270.60">
    <property type="entry name" value="Arfaptin homology (AH) domain/BAR domain"/>
    <property type="match status" value="1"/>
</dbReference>
<dbReference type="GO" id="GO:0005856">
    <property type="term" value="C:cytoskeleton"/>
    <property type="evidence" value="ECO:0007669"/>
    <property type="project" value="UniProtKB-SubCell"/>
</dbReference>
<feature type="coiled-coil region" evidence="15">
    <location>
        <begin position="345"/>
        <end position="405"/>
    </location>
</feature>
<evidence type="ECO:0000256" key="3">
    <source>
        <dbReference type="ARBA" id="ARBA00004544"/>
    </source>
</evidence>
<evidence type="ECO:0000256" key="12">
    <source>
        <dbReference type="ARBA" id="ARBA00023212"/>
    </source>
</evidence>
<dbReference type="CDD" id="cd07676">
    <property type="entry name" value="F-BAR_FBP17"/>
    <property type="match status" value="1"/>
</dbReference>
<dbReference type="FunFam" id="2.30.30.40:FF:000017">
    <property type="entry name" value="Formin-binding protein 1-like isoform 1"/>
    <property type="match status" value="1"/>
</dbReference>
<evidence type="ECO:0000256" key="1">
    <source>
        <dbReference type="ARBA" id="ARBA00004236"/>
    </source>
</evidence>
<organism evidence="20 21">
    <name type="scientific">Gopherus agassizii</name>
    <name type="common">Agassiz's desert tortoise</name>
    <dbReference type="NCBI Taxonomy" id="38772"/>
    <lineage>
        <taxon>Eukaryota</taxon>
        <taxon>Metazoa</taxon>
        <taxon>Chordata</taxon>
        <taxon>Craniata</taxon>
        <taxon>Vertebrata</taxon>
        <taxon>Euteleostomi</taxon>
        <taxon>Archelosauria</taxon>
        <taxon>Testudinata</taxon>
        <taxon>Testudines</taxon>
        <taxon>Cryptodira</taxon>
        <taxon>Durocryptodira</taxon>
        <taxon>Testudinoidea</taxon>
        <taxon>Testudinidae</taxon>
        <taxon>Gopherus</taxon>
    </lineage>
</organism>
<evidence type="ECO:0000259" key="19">
    <source>
        <dbReference type="PROSITE" id="PS51860"/>
    </source>
</evidence>
<dbReference type="SUPFAM" id="SSF103657">
    <property type="entry name" value="BAR/IMD domain-like"/>
    <property type="match status" value="1"/>
</dbReference>
<keyword evidence="9 14" id="KW-0175">Coiled coil</keyword>
<keyword evidence="5 13" id="KW-0728">SH3 domain</keyword>
<evidence type="ECO:0000256" key="15">
    <source>
        <dbReference type="SAM" id="Coils"/>
    </source>
</evidence>
<feature type="region of interest" description="Disordered" evidence="16">
    <location>
        <begin position="293"/>
        <end position="345"/>
    </location>
</feature>
<dbReference type="InterPro" id="IPR001452">
    <property type="entry name" value="SH3_domain"/>
</dbReference>
<feature type="domain" description="F-BAR" evidence="18">
    <location>
        <begin position="1"/>
        <end position="264"/>
    </location>
</feature>
<keyword evidence="11" id="KW-0472">Membrane</keyword>
<dbReference type="InterPro" id="IPR001060">
    <property type="entry name" value="FCH_dom"/>
</dbReference>
<keyword evidence="21" id="KW-1185">Reference proteome</keyword>
<feature type="domain" description="REM-1" evidence="19">
    <location>
        <begin position="338"/>
        <end position="415"/>
    </location>
</feature>
<name>A0A452IQD4_9SAUR</name>
<dbReference type="PROSITE" id="PS51741">
    <property type="entry name" value="F_BAR"/>
    <property type="match status" value="1"/>
</dbReference>
<dbReference type="PROSITE" id="PS50002">
    <property type="entry name" value="SH3"/>
    <property type="match status" value="1"/>
</dbReference>
<keyword evidence="7" id="KW-0963">Cytoplasm</keyword>
<evidence type="ECO:0000256" key="11">
    <source>
        <dbReference type="ARBA" id="ARBA00023136"/>
    </source>
</evidence>
<evidence type="ECO:0000256" key="14">
    <source>
        <dbReference type="PROSITE-ProRule" id="PRU01077"/>
    </source>
</evidence>
<dbReference type="Proteomes" id="UP000291020">
    <property type="component" value="Unassembled WGS sequence"/>
</dbReference>
<reference evidence="20" key="3">
    <citation type="submission" date="2025-09" db="UniProtKB">
        <authorList>
            <consortium name="Ensembl"/>
        </authorList>
    </citation>
    <scope>IDENTIFICATION</scope>
</reference>
<evidence type="ECO:0000256" key="4">
    <source>
        <dbReference type="ARBA" id="ARBA00009426"/>
    </source>
</evidence>
<accession>A0A452IQD4</accession>
<dbReference type="SMART" id="SM00326">
    <property type="entry name" value="SH3"/>
    <property type="match status" value="1"/>
</dbReference>
<reference evidence="21" key="1">
    <citation type="journal article" date="2017" name="PLoS ONE">
        <title>The Agassiz's desert tortoise genome provides a resource for the conservation of a threatened species.</title>
        <authorList>
            <person name="Tollis M."/>
            <person name="DeNardo D.F."/>
            <person name="Cornelius J.A."/>
            <person name="Dolby G.A."/>
            <person name="Edwards T."/>
            <person name="Henen B.T."/>
            <person name="Karl A.E."/>
            <person name="Murphy R.W."/>
            <person name="Kusumi K."/>
        </authorList>
    </citation>
    <scope>NUCLEOTIDE SEQUENCE [LARGE SCALE GENOMIC DNA]</scope>
</reference>
<proteinExistence type="inferred from homology"/>
<evidence type="ECO:0000259" key="18">
    <source>
        <dbReference type="PROSITE" id="PS51741"/>
    </source>
</evidence>
<dbReference type="InterPro" id="IPR027267">
    <property type="entry name" value="AH/BAR_dom_sf"/>
</dbReference>
<evidence type="ECO:0000259" key="17">
    <source>
        <dbReference type="PROSITE" id="PS50002"/>
    </source>
</evidence>
<dbReference type="GO" id="GO:0005938">
    <property type="term" value="C:cell cortex"/>
    <property type="evidence" value="ECO:0007669"/>
    <property type="project" value="UniProtKB-SubCell"/>
</dbReference>
<keyword evidence="10" id="KW-0446">Lipid-binding</keyword>
<dbReference type="InterPro" id="IPR037449">
    <property type="entry name" value="FNBP1_F-BAR"/>
</dbReference>
<feature type="compositionally biased region" description="Polar residues" evidence="16">
    <location>
        <begin position="429"/>
        <end position="446"/>
    </location>
</feature>
<dbReference type="SUPFAM" id="SSF50044">
    <property type="entry name" value="SH3-domain"/>
    <property type="match status" value="1"/>
</dbReference>
<dbReference type="Pfam" id="PF00018">
    <property type="entry name" value="SH3_1"/>
    <property type="match status" value="1"/>
</dbReference>
<dbReference type="CDD" id="cd11629">
    <property type="entry name" value="HR1_FBP17"/>
    <property type="match status" value="1"/>
</dbReference>
<comment type="similarity">
    <text evidence="4">Belongs to the FNBP1 family.</text>
</comment>
<dbReference type="SMART" id="SM00055">
    <property type="entry name" value="FCH"/>
    <property type="match status" value="1"/>
</dbReference>
<dbReference type="Gene3D" id="6.10.140.470">
    <property type="match status" value="1"/>
</dbReference>
<dbReference type="InterPro" id="IPR011072">
    <property type="entry name" value="HR1_rho-bd"/>
</dbReference>
<dbReference type="Gene3D" id="2.30.30.40">
    <property type="entry name" value="SH3 Domains"/>
    <property type="match status" value="1"/>
</dbReference>
<comment type="subcellular location">
    <subcellularLocation>
        <location evidence="1">Cell membrane</location>
    </subcellularLocation>
    <subcellularLocation>
        <location evidence="3">Cytoplasm</location>
        <location evidence="3">Cell cortex</location>
    </subcellularLocation>
    <subcellularLocation>
        <location evidence="2">Cytoplasm</location>
        <location evidence="2">Cytoskeleton</location>
    </subcellularLocation>
</comment>
<evidence type="ECO:0000256" key="9">
    <source>
        <dbReference type="ARBA" id="ARBA00023054"/>
    </source>
</evidence>
<evidence type="ECO:0000256" key="6">
    <source>
        <dbReference type="ARBA" id="ARBA00022475"/>
    </source>
</evidence>
<dbReference type="Pfam" id="PF25610">
    <property type="entry name" value="HR1_TOCA"/>
    <property type="match status" value="1"/>
</dbReference>
<evidence type="ECO:0000256" key="2">
    <source>
        <dbReference type="ARBA" id="ARBA00004245"/>
    </source>
</evidence>
<protein>
    <submittedName>
        <fullName evidence="20">Uncharacterized protein</fullName>
    </submittedName>
</protein>
<dbReference type="GO" id="GO:0006897">
    <property type="term" value="P:endocytosis"/>
    <property type="evidence" value="ECO:0007669"/>
    <property type="project" value="UniProtKB-KW"/>
</dbReference>
<dbReference type="PANTHER" id="PTHR15735:SF13">
    <property type="entry name" value="FORMIN-BINDING PROTEIN 1"/>
    <property type="match status" value="1"/>
</dbReference>
<keyword evidence="12" id="KW-0206">Cytoskeleton</keyword>
<dbReference type="InterPro" id="IPR031160">
    <property type="entry name" value="F_BAR_dom"/>
</dbReference>
<dbReference type="PROSITE" id="PS51860">
    <property type="entry name" value="REM_1"/>
    <property type="match status" value="1"/>
</dbReference>
<evidence type="ECO:0000256" key="16">
    <source>
        <dbReference type="SAM" id="MobiDB-lite"/>
    </source>
</evidence>
<evidence type="ECO:0000313" key="20">
    <source>
        <dbReference type="Ensembl" id="ENSGAGP00000030054.1"/>
    </source>
</evidence>
<evidence type="ECO:0000313" key="21">
    <source>
        <dbReference type="Proteomes" id="UP000291020"/>
    </source>
</evidence>
<dbReference type="GO" id="GO:0008289">
    <property type="term" value="F:lipid binding"/>
    <property type="evidence" value="ECO:0007669"/>
    <property type="project" value="UniProtKB-KW"/>
</dbReference>
<dbReference type="AlphaFoldDB" id="A0A452IQD4"/>
<evidence type="ECO:0000256" key="8">
    <source>
        <dbReference type="ARBA" id="ARBA00022583"/>
    </source>
</evidence>
<feature type="domain" description="SH3" evidence="17">
    <location>
        <begin position="484"/>
        <end position="545"/>
    </location>
</feature>
<dbReference type="GO" id="GO:0005886">
    <property type="term" value="C:plasma membrane"/>
    <property type="evidence" value="ECO:0007669"/>
    <property type="project" value="UniProtKB-SubCell"/>
</dbReference>
<dbReference type="FunFam" id="1.20.1270.60:FF:000002">
    <property type="entry name" value="Formin-binding protein 1-like isoform 1"/>
    <property type="match status" value="1"/>
</dbReference>
<keyword evidence="8" id="KW-0254">Endocytosis</keyword>
<feature type="region of interest" description="Disordered" evidence="16">
    <location>
        <begin position="423"/>
        <end position="467"/>
    </location>
</feature>
<evidence type="ECO:0000256" key="13">
    <source>
        <dbReference type="PROSITE-ProRule" id="PRU00192"/>
    </source>
</evidence>
<evidence type="ECO:0000256" key="10">
    <source>
        <dbReference type="ARBA" id="ARBA00023121"/>
    </source>
</evidence>
<sequence length="555" mass="64572">MSWGTELWDQFDNLEKHTQWGIDVLEKYIKFVKERTEIEISYAKQLRNLSKKYQPKKNSKEEEEYKYTSCKAFLATLNEMNDYAGQHEVISENMTSQITAELARFVQELKQERKSHFHDGRKAQQYIETFWKQLEASKRRFERDCKEADRAQQYFEKMDADINVTKADVEKARQQAQIRHQMAEDSKAEYSSILQKFNHDQHEHYHTHIPNIFQKIQEMEERRIVRIGECMKTYAEVDRQVIPIIGKCLDGITKAAESIDQKNDSLLVIEAFKSGFEPPGDIDFEDFTQPMKRTVSESSLSNSRWDGKSEPKPGSKSKGKLWPFIKKNKGGGPEDFSNLPPEQRRKKLQQKVDELNKEIQKEMDQRDALTKMKDVYIKNPQMGDAASVDHKLAELGQNMEKLRLEAQKFEGWLAEVEGRLPVRTEQSRRQSGMYDTQNTSGVNNCAQDRESPDGSYTEEPSQESEMKVPVTEFDDEFDDEEPLPTIGTCKALYTFEGQNEGTISVMEGEMLYVIEEDKGDGWTRIRRNEDEEGYVPTSYVEVYLDKNAKGAMTYI</sequence>
<keyword evidence="6" id="KW-1003">Cell membrane</keyword>